<evidence type="ECO:0000313" key="1">
    <source>
        <dbReference type="EMBL" id="AND41508.1"/>
    </source>
</evidence>
<protein>
    <submittedName>
        <fullName evidence="1">Uncharacterized protein</fullName>
    </submittedName>
</protein>
<evidence type="ECO:0000313" key="2">
    <source>
        <dbReference type="Proteomes" id="UP000077856"/>
    </source>
</evidence>
<dbReference type="AlphaFoldDB" id="A0A160MFW5"/>
<dbReference type="eggNOG" id="COG3387">
    <property type="taxonomic scope" value="Bacteria"/>
</dbReference>
<reference evidence="1 2" key="1">
    <citation type="submission" date="2016-04" db="EMBL/GenBank/DDBJ databases">
        <title>Complete genome sequence of Bacillus oceanisediminis strain 2691.</title>
        <authorList>
            <person name="Jeong H."/>
            <person name="Kim H.J."/>
            <person name="Lee D.-W."/>
        </authorList>
    </citation>
    <scope>NUCLEOTIDE SEQUENCE [LARGE SCALE GENOMIC DNA]</scope>
    <source>
        <strain evidence="1 2">2691</strain>
    </source>
</reference>
<gene>
    <name evidence="1" type="ORF">A361_20875</name>
</gene>
<proteinExistence type="predicted"/>
<dbReference type="STRING" id="1196031.A361_20875"/>
<organism evidence="1 2">
    <name type="scientific">Cytobacillus oceanisediminis 2691</name>
    <dbReference type="NCBI Taxonomy" id="1196031"/>
    <lineage>
        <taxon>Bacteria</taxon>
        <taxon>Bacillati</taxon>
        <taxon>Bacillota</taxon>
        <taxon>Bacilli</taxon>
        <taxon>Bacillales</taxon>
        <taxon>Bacillaceae</taxon>
        <taxon>Cytobacillus</taxon>
    </lineage>
</organism>
<sequence length="213" mass="24832">MNTLNWIQSDVYEEMEKAPIGKLKMIPGLWIDGKTYWMENGSNEIFPDENISVQIKTEKIHSKISYFKSYITNHVDEPRKIKLLLQHRYEYSSREHLSFISPAENVIFHLADSKLFLVNGQLNGRKMKECTIQPYWNVYSDQIWNCRKKGTLKYHPMVQGNAISVFSLNAVFNGRGTIEGESWIINGVSKSEILRYNNLLIGRVKEGTFKKTY</sequence>
<dbReference type="EMBL" id="CP015506">
    <property type="protein sequence ID" value="AND41508.1"/>
    <property type="molecule type" value="Genomic_DNA"/>
</dbReference>
<name>A0A160MFW5_9BACI</name>
<dbReference type="Proteomes" id="UP000077856">
    <property type="component" value="Chromosome"/>
</dbReference>
<dbReference type="RefSeq" id="WP_019380405.1">
    <property type="nucleotide sequence ID" value="NZ_CP015506.1"/>
</dbReference>
<accession>A0A160MFW5</accession>
<dbReference type="KEGG" id="bon:A361_20875"/>